<dbReference type="PANTHER" id="PTHR11040:SF44">
    <property type="entry name" value="PROTEIN ZNTC-RELATED"/>
    <property type="match status" value="1"/>
</dbReference>
<feature type="transmembrane region" description="Helical" evidence="5">
    <location>
        <begin position="251"/>
        <end position="275"/>
    </location>
</feature>
<keyword evidence="4 5" id="KW-0472">Membrane</keyword>
<dbReference type="Proteomes" id="UP001642409">
    <property type="component" value="Unassembled WGS sequence"/>
</dbReference>
<dbReference type="EMBL" id="CAXDID020000125">
    <property type="protein sequence ID" value="CAL6033484.1"/>
    <property type="molecule type" value="Genomic_DNA"/>
</dbReference>
<accession>A0ABP1JA40</accession>
<protein>
    <submittedName>
        <fullName evidence="7">ZIP_zinc transporter protein</fullName>
    </submittedName>
</protein>
<keyword evidence="8" id="KW-1185">Reference proteome</keyword>
<dbReference type="Pfam" id="PF02535">
    <property type="entry name" value="Zip"/>
    <property type="match status" value="1"/>
</dbReference>
<feature type="transmembrane region" description="Helical" evidence="5">
    <location>
        <begin position="216"/>
        <end position="239"/>
    </location>
</feature>
<feature type="transmembrane region" description="Helical" evidence="5">
    <location>
        <begin position="43"/>
        <end position="62"/>
    </location>
</feature>
<evidence type="ECO:0000256" key="5">
    <source>
        <dbReference type="SAM" id="Phobius"/>
    </source>
</evidence>
<feature type="transmembrane region" description="Helical" evidence="5">
    <location>
        <begin position="77"/>
        <end position="95"/>
    </location>
</feature>
<reference evidence="7 8" key="1">
    <citation type="submission" date="2024-07" db="EMBL/GenBank/DDBJ databases">
        <authorList>
            <person name="Akdeniz Z."/>
        </authorList>
    </citation>
    <scope>NUCLEOTIDE SEQUENCE [LARGE SCALE GENOMIC DNA]</scope>
</reference>
<organism evidence="7 8">
    <name type="scientific">Hexamita inflata</name>
    <dbReference type="NCBI Taxonomy" id="28002"/>
    <lineage>
        <taxon>Eukaryota</taxon>
        <taxon>Metamonada</taxon>
        <taxon>Diplomonadida</taxon>
        <taxon>Hexamitidae</taxon>
        <taxon>Hexamitinae</taxon>
        <taxon>Hexamita</taxon>
    </lineage>
</organism>
<keyword evidence="3 5" id="KW-1133">Transmembrane helix</keyword>
<dbReference type="PANTHER" id="PTHR11040">
    <property type="entry name" value="ZINC/IRON TRANSPORTER"/>
    <property type="match status" value="1"/>
</dbReference>
<proteinExistence type="predicted"/>
<comment type="caution">
    <text evidence="7">The sequence shown here is derived from an EMBL/GenBank/DDBJ whole genome shotgun (WGS) entry which is preliminary data.</text>
</comment>
<evidence type="ECO:0000256" key="2">
    <source>
        <dbReference type="ARBA" id="ARBA00022692"/>
    </source>
</evidence>
<evidence type="ECO:0000256" key="3">
    <source>
        <dbReference type="ARBA" id="ARBA00022989"/>
    </source>
</evidence>
<evidence type="ECO:0000313" key="8">
    <source>
        <dbReference type="Proteomes" id="UP001642409"/>
    </source>
</evidence>
<evidence type="ECO:0000256" key="4">
    <source>
        <dbReference type="ARBA" id="ARBA00023136"/>
    </source>
</evidence>
<evidence type="ECO:0000313" key="7">
    <source>
        <dbReference type="EMBL" id="CAL6033490.1"/>
    </source>
</evidence>
<keyword evidence="2 5" id="KW-0812">Transmembrane</keyword>
<evidence type="ECO:0000256" key="1">
    <source>
        <dbReference type="ARBA" id="ARBA00004141"/>
    </source>
</evidence>
<comment type="subcellular location">
    <subcellularLocation>
        <location evidence="1">Membrane</location>
        <topology evidence="1">Multi-pass membrane protein</topology>
    </subcellularLocation>
</comment>
<feature type="transmembrane region" description="Helical" evidence="5">
    <location>
        <begin position="287"/>
        <end position="307"/>
    </location>
</feature>
<dbReference type="EMBL" id="CAXDID020000125">
    <property type="protein sequence ID" value="CAL6033490.1"/>
    <property type="molecule type" value="Genomic_DNA"/>
</dbReference>
<evidence type="ECO:0000313" key="6">
    <source>
        <dbReference type="EMBL" id="CAL6033484.1"/>
    </source>
</evidence>
<dbReference type="InterPro" id="IPR003689">
    <property type="entry name" value="ZIP"/>
</dbReference>
<name>A0ABP1JA40_9EUKA</name>
<feature type="transmembrane region" description="Helical" evidence="5">
    <location>
        <begin position="6"/>
        <end position="31"/>
    </location>
</feature>
<gene>
    <name evidence="6" type="ORF">HINF_LOCUS34992</name>
    <name evidence="7" type="ORF">HINF_LOCUS34995</name>
</gene>
<sequence>MIEKRVLILQLVAFFANIAVGVVGIALPYLFSNNKNVEKIMSYMNCAAGGVLGGVSIIHILPETGEVLNKLVQDFPLSFYITFGGLFVMVTLVKLGGHSHGDHETEIDSIIVKEDSVQQDSLENQTNSELLEQAALLKKHEHHHEESLKPKNIGSVIMLLVGLMIHDVSEGISLGLCTTFDDTFQMFMAIFLHKWCEQVCQAICGIREGLSFKQNMAFLVPLCMATPIAQITAFFIIYFTTGSGELPLTALVVQDCFMSFAAGTFIGIMFEEVIAVEMTESNNKKSLVFKLLTFLLGFALISSVSIYEWASNK</sequence>